<dbReference type="EMBL" id="CADEAL010001247">
    <property type="protein sequence ID" value="CAB1430580.1"/>
    <property type="molecule type" value="Genomic_DNA"/>
</dbReference>
<sequence length="161" mass="17847">MEKDQPDNRLTVERGTERDKQTGKLASQPKSPERPELTLAYFTFLVTLTPGTSRSTTVTELSRLEKARERSMWPATKWLSPPDEMDVSEFINGRKRTALSGGHTHRQTYARVVQISTVANLDVDRHLLASAGAGAGTASAKKRRAGFKFTSRLFLANAARS</sequence>
<feature type="region of interest" description="Disordered" evidence="1">
    <location>
        <begin position="1"/>
        <end position="34"/>
    </location>
</feature>
<name>A0A9N7UFQ1_PLEPL</name>
<proteinExistence type="predicted"/>
<dbReference type="AlphaFoldDB" id="A0A9N7UFQ1"/>
<organism evidence="2 3">
    <name type="scientific">Pleuronectes platessa</name>
    <name type="common">European plaice</name>
    <dbReference type="NCBI Taxonomy" id="8262"/>
    <lineage>
        <taxon>Eukaryota</taxon>
        <taxon>Metazoa</taxon>
        <taxon>Chordata</taxon>
        <taxon>Craniata</taxon>
        <taxon>Vertebrata</taxon>
        <taxon>Euteleostomi</taxon>
        <taxon>Actinopterygii</taxon>
        <taxon>Neopterygii</taxon>
        <taxon>Teleostei</taxon>
        <taxon>Neoteleostei</taxon>
        <taxon>Acanthomorphata</taxon>
        <taxon>Carangaria</taxon>
        <taxon>Pleuronectiformes</taxon>
        <taxon>Pleuronectoidei</taxon>
        <taxon>Pleuronectidae</taxon>
        <taxon>Pleuronectes</taxon>
    </lineage>
</organism>
<evidence type="ECO:0000256" key="1">
    <source>
        <dbReference type="SAM" id="MobiDB-lite"/>
    </source>
</evidence>
<evidence type="ECO:0000313" key="2">
    <source>
        <dbReference type="EMBL" id="CAB1430580.1"/>
    </source>
</evidence>
<gene>
    <name evidence="2" type="ORF">PLEPLA_LOCUS18562</name>
</gene>
<comment type="caution">
    <text evidence="2">The sequence shown here is derived from an EMBL/GenBank/DDBJ whole genome shotgun (WGS) entry which is preliminary data.</text>
</comment>
<keyword evidence="3" id="KW-1185">Reference proteome</keyword>
<reference evidence="2" key="1">
    <citation type="submission" date="2020-03" db="EMBL/GenBank/DDBJ databases">
        <authorList>
            <person name="Weist P."/>
        </authorList>
    </citation>
    <scope>NUCLEOTIDE SEQUENCE</scope>
</reference>
<accession>A0A9N7UFQ1</accession>
<protein>
    <submittedName>
        <fullName evidence="2">Uncharacterized protein</fullName>
    </submittedName>
</protein>
<feature type="compositionally biased region" description="Basic and acidic residues" evidence="1">
    <location>
        <begin position="1"/>
        <end position="22"/>
    </location>
</feature>
<dbReference type="Proteomes" id="UP001153269">
    <property type="component" value="Unassembled WGS sequence"/>
</dbReference>
<evidence type="ECO:0000313" key="3">
    <source>
        <dbReference type="Proteomes" id="UP001153269"/>
    </source>
</evidence>